<dbReference type="VEuPathDB" id="TriTrypDB:TcCL_NonESM13239"/>
<feature type="transmembrane region" description="Helical" evidence="1">
    <location>
        <begin position="9"/>
        <end position="27"/>
    </location>
</feature>
<dbReference type="VEuPathDB" id="TriTrypDB:Tc_MARK_227"/>
<dbReference type="VEuPathDB" id="TriTrypDB:TcBrA4_0010250"/>
<dbReference type="VEuPathDB" id="TriTrypDB:C3747_42g60"/>
<evidence type="ECO:0000256" key="1">
    <source>
        <dbReference type="SAM" id="Phobius"/>
    </source>
</evidence>
<evidence type="ECO:0000313" key="2">
    <source>
        <dbReference type="EMBL" id="PWV13579.1"/>
    </source>
</evidence>
<dbReference type="PANTHER" id="PTHR36587:SF2">
    <property type="entry name" value="EXPRESSION SITE-ASSOCIATED GENE 3 (ESAG3)-LIKE PROTEIN"/>
    <property type="match status" value="1"/>
</dbReference>
<dbReference type="CDD" id="cd22997">
    <property type="entry name" value="GT_LH"/>
    <property type="match status" value="1"/>
</dbReference>
<keyword evidence="1" id="KW-1133">Transmembrane helix</keyword>
<evidence type="ECO:0000313" key="3">
    <source>
        <dbReference type="Proteomes" id="UP000246078"/>
    </source>
</evidence>
<keyword evidence="1" id="KW-0472">Membrane</keyword>
<dbReference type="VEuPathDB" id="TriTrypDB:TcCLB.511909.20"/>
<gene>
    <name evidence="2" type="ORF">C3747_42g60</name>
</gene>
<dbReference type="VEuPathDB" id="TriTrypDB:C4B63_340g13"/>
<comment type="caution">
    <text evidence="2">The sequence shown here is derived from an EMBL/GenBank/DDBJ whole genome shotgun (WGS) entry which is preliminary data.</text>
</comment>
<organism evidence="2 3">
    <name type="scientific">Trypanosoma cruzi</name>
    <dbReference type="NCBI Taxonomy" id="5693"/>
    <lineage>
        <taxon>Eukaryota</taxon>
        <taxon>Discoba</taxon>
        <taxon>Euglenozoa</taxon>
        <taxon>Kinetoplastea</taxon>
        <taxon>Metakinetoplastina</taxon>
        <taxon>Trypanosomatida</taxon>
        <taxon>Trypanosomatidae</taxon>
        <taxon>Trypanosoma</taxon>
        <taxon>Schizotrypanum</taxon>
    </lineage>
</organism>
<proteinExistence type="predicted"/>
<dbReference type="VEuPathDB" id="TriTrypDB:TcYC6_0083080"/>
<reference evidence="2 3" key="1">
    <citation type="journal article" date="2018" name="Microb. Genom.">
        <title>Expanding an expanded genome: long-read sequencing of Trypanosoma cruzi.</title>
        <authorList>
            <person name="Berna L."/>
            <person name="Rodriguez M."/>
            <person name="Chiribao M.L."/>
            <person name="Parodi-Talice A."/>
            <person name="Pita S."/>
            <person name="Rijo G."/>
            <person name="Alvarez-Valin F."/>
            <person name="Robello C."/>
        </authorList>
    </citation>
    <scope>NUCLEOTIDE SEQUENCE [LARGE SCALE GENOMIC DNA]</scope>
    <source>
        <strain evidence="2 3">TCC</strain>
    </source>
</reference>
<dbReference type="VEuPathDB" id="TriTrypDB:BCY84_11130"/>
<protein>
    <submittedName>
        <fullName evidence="2">Putative expression site-associated gene (ESAG-like) protein</fullName>
    </submittedName>
</protein>
<dbReference type="VEuPathDB" id="TriTrypDB:TcG_05477"/>
<dbReference type="PANTHER" id="PTHR36587">
    <property type="entry name" value="EXPRESSION SITE-ASSOCIATED GENE 3 (ESAG3)-LIKE PROTEIN"/>
    <property type="match status" value="1"/>
</dbReference>
<accession>A0A2V2X0W2</accession>
<dbReference type="VEuPathDB" id="TriTrypDB:ECC02_004100"/>
<name>A0A2V2X0W2_TRYCR</name>
<dbReference type="VEuPathDB" id="TriTrypDB:TCSYLVIO_001399"/>
<dbReference type="VEuPathDB" id="TriTrypDB:TCDM_06966"/>
<dbReference type="Proteomes" id="UP000246078">
    <property type="component" value="Unassembled WGS sequence"/>
</dbReference>
<keyword evidence="1" id="KW-0812">Transmembrane</keyword>
<dbReference type="EMBL" id="PRFC01000042">
    <property type="protein sequence ID" value="PWV13579.1"/>
    <property type="molecule type" value="Genomic_DNA"/>
</dbReference>
<sequence length="399" mass="44819">MSRQWGRRAIWLAIFVWFSWAIFWIWLGEQKRWGLAENKVASAPPAPRVVFVVAQTKPSQGWCQMMASALLSNVTVASVGFRQPYHHIMRALWVWQYVESEGLRDDDVVVSYDGADTVFIGALAVQRAVRRFIDSTAPSFEAFDPEAVRRGEATAPLLFSAEGNCYHLQMTNSHIWGVSKGRCISAYKRFEEVLVSSKKAALAGRKNRRMHFLNAGGYVARVWALRRALVAYRALLRFGGFWCDQSVWGMLYLGPSLPRIYASSEMRLPSGLIGLDFDNTFVFCFNGMQVESDVRLASPLSIEQVAARGKPPFPSFFEIVGVPRATPAIIHFNGMGGDGVTLLKSLRNYTSWFVEAHRTDAVLLKVKAWLRNEARVKIYGANGEGSEVYYHQLCGGEVV</sequence>
<dbReference type="AlphaFoldDB" id="A0A2V2X0W2"/>